<gene>
    <name evidence="5" type="ORF">BBD42_17815</name>
</gene>
<sequence length="305" mass="35015">MSSSEKYGVFGYRFQEPAVQPIYQLYATGYEKMDSLLYEWDGMKRTDGPLYLFQYTVSGCGQLELGDQRFSVPAGTAFMVEIPGKHRYFARDNGNGDNGNDDENGTPWEFYFVLFRQQHLGELWSAMLDSLGPLPTFPMDSPVIRMLQLIYAEARHGRIEDVHQASSLVYQFMMELSRSRSAERRQRSSWPDKVQRAAAYMEQHYTRPESLDDIAAAAGSSKYHLTRTFAEATGMTLLAYMTRLRMEKATQLLRQSPLSVHEVALAVGYTSGSYFSKVFRSWTGFPPSEFREAQELPATWRFMFD</sequence>
<dbReference type="PANTHER" id="PTHR43280">
    <property type="entry name" value="ARAC-FAMILY TRANSCRIPTIONAL REGULATOR"/>
    <property type="match status" value="1"/>
</dbReference>
<reference evidence="5" key="1">
    <citation type="submission" date="2016-08" db="EMBL/GenBank/DDBJ databases">
        <title>Complete Genome Seqeunce of Paenibacillus sp. BIHB 4019 from tea rhizoplane.</title>
        <authorList>
            <person name="Thakur R."/>
            <person name="Swarnkar M.K."/>
            <person name="Gulati A."/>
        </authorList>
    </citation>
    <scope>NUCLEOTIDE SEQUENCE [LARGE SCALE GENOMIC DNA]</scope>
    <source>
        <strain evidence="5">BIHB4019</strain>
    </source>
</reference>
<dbReference type="InterPro" id="IPR018060">
    <property type="entry name" value="HTH_AraC"/>
</dbReference>
<keyword evidence="3" id="KW-0804">Transcription</keyword>
<evidence type="ECO:0000256" key="1">
    <source>
        <dbReference type="ARBA" id="ARBA00023015"/>
    </source>
</evidence>
<dbReference type="InterPro" id="IPR037923">
    <property type="entry name" value="HTH-like"/>
</dbReference>
<accession>A0A1B2DK73</accession>
<evidence type="ECO:0000313" key="5">
    <source>
        <dbReference type="EMBL" id="ANY68127.1"/>
    </source>
</evidence>
<dbReference type="Gene3D" id="1.10.10.60">
    <property type="entry name" value="Homeodomain-like"/>
    <property type="match status" value="2"/>
</dbReference>
<feature type="domain" description="HTH araC/xylS-type" evidence="4">
    <location>
        <begin position="195"/>
        <end position="293"/>
    </location>
</feature>
<proteinExistence type="predicted"/>
<dbReference type="Pfam" id="PF02311">
    <property type="entry name" value="AraC_binding"/>
    <property type="match status" value="1"/>
</dbReference>
<dbReference type="InterPro" id="IPR003313">
    <property type="entry name" value="AraC-bd"/>
</dbReference>
<evidence type="ECO:0000256" key="3">
    <source>
        <dbReference type="ARBA" id="ARBA00023163"/>
    </source>
</evidence>
<dbReference type="InterPro" id="IPR009057">
    <property type="entry name" value="Homeodomain-like_sf"/>
</dbReference>
<organism evidence="5">
    <name type="scientific">Paenibacillus sp. BIHB 4019</name>
    <dbReference type="NCBI Taxonomy" id="1870819"/>
    <lineage>
        <taxon>Bacteria</taxon>
        <taxon>Bacillati</taxon>
        <taxon>Bacillota</taxon>
        <taxon>Bacilli</taxon>
        <taxon>Bacillales</taxon>
        <taxon>Paenibacillaceae</taxon>
        <taxon>Paenibacillus</taxon>
    </lineage>
</organism>
<dbReference type="PRINTS" id="PR00032">
    <property type="entry name" value="HTHARAC"/>
</dbReference>
<dbReference type="SUPFAM" id="SSF51215">
    <property type="entry name" value="Regulatory protein AraC"/>
    <property type="match status" value="1"/>
</dbReference>
<evidence type="ECO:0000259" key="4">
    <source>
        <dbReference type="PROSITE" id="PS01124"/>
    </source>
</evidence>
<name>A0A1B2DK73_9BACL</name>
<dbReference type="AlphaFoldDB" id="A0A1B2DK73"/>
<evidence type="ECO:0000256" key="2">
    <source>
        <dbReference type="ARBA" id="ARBA00023125"/>
    </source>
</evidence>
<dbReference type="GO" id="GO:0003700">
    <property type="term" value="F:DNA-binding transcription factor activity"/>
    <property type="evidence" value="ECO:0007669"/>
    <property type="project" value="InterPro"/>
</dbReference>
<dbReference type="SUPFAM" id="SSF46689">
    <property type="entry name" value="Homeodomain-like"/>
    <property type="match status" value="2"/>
</dbReference>
<dbReference type="PROSITE" id="PS00041">
    <property type="entry name" value="HTH_ARAC_FAMILY_1"/>
    <property type="match status" value="1"/>
</dbReference>
<dbReference type="PANTHER" id="PTHR43280:SF28">
    <property type="entry name" value="HTH-TYPE TRANSCRIPTIONAL ACTIVATOR RHAS"/>
    <property type="match status" value="1"/>
</dbReference>
<dbReference type="InterPro" id="IPR020449">
    <property type="entry name" value="Tscrpt_reg_AraC-type_HTH"/>
</dbReference>
<dbReference type="Pfam" id="PF12833">
    <property type="entry name" value="HTH_18"/>
    <property type="match status" value="1"/>
</dbReference>
<protein>
    <recommendedName>
        <fullName evidence="4">HTH araC/xylS-type domain-containing protein</fullName>
    </recommendedName>
</protein>
<keyword evidence="2" id="KW-0238">DNA-binding</keyword>
<dbReference type="InterPro" id="IPR018062">
    <property type="entry name" value="HTH_AraC-typ_CS"/>
</dbReference>
<dbReference type="SMART" id="SM00342">
    <property type="entry name" value="HTH_ARAC"/>
    <property type="match status" value="1"/>
</dbReference>
<dbReference type="GO" id="GO:0043565">
    <property type="term" value="F:sequence-specific DNA binding"/>
    <property type="evidence" value="ECO:0007669"/>
    <property type="project" value="InterPro"/>
</dbReference>
<dbReference type="EMBL" id="CP016808">
    <property type="protein sequence ID" value="ANY68127.1"/>
    <property type="molecule type" value="Genomic_DNA"/>
</dbReference>
<dbReference type="PROSITE" id="PS01124">
    <property type="entry name" value="HTH_ARAC_FAMILY_2"/>
    <property type="match status" value="1"/>
</dbReference>
<keyword evidence="1" id="KW-0805">Transcription regulation</keyword>